<protein>
    <submittedName>
        <fullName evidence="2">Uncharacterized protein</fullName>
    </submittedName>
</protein>
<accession>T1GAL6</accession>
<reference evidence="3" key="1">
    <citation type="submission" date="2013-02" db="EMBL/GenBank/DDBJ databases">
        <authorList>
            <person name="Hughes D."/>
        </authorList>
    </citation>
    <scope>NUCLEOTIDE SEQUENCE</scope>
    <source>
        <strain>Durham</strain>
        <strain evidence="3">NC isolate 2 -- Noor lab</strain>
    </source>
</reference>
<dbReference type="EMBL" id="CAQQ02200125">
    <property type="status" value="NOT_ANNOTATED_CDS"/>
    <property type="molecule type" value="Genomic_DNA"/>
</dbReference>
<dbReference type="EnsemblMetazoa" id="MESCA000275-RA">
    <property type="protein sequence ID" value="MESCA000275-PA"/>
    <property type="gene ID" value="MESCA000275"/>
</dbReference>
<feature type="region of interest" description="Disordered" evidence="1">
    <location>
        <begin position="71"/>
        <end position="106"/>
    </location>
</feature>
<keyword evidence="3" id="KW-1185">Reference proteome</keyword>
<dbReference type="OMA" id="HINATPE"/>
<dbReference type="Proteomes" id="UP000015102">
    <property type="component" value="Unassembled WGS sequence"/>
</dbReference>
<proteinExistence type="predicted"/>
<organism evidence="2 3">
    <name type="scientific">Megaselia scalaris</name>
    <name type="common">Humpbacked fly</name>
    <name type="synonym">Phora scalaris</name>
    <dbReference type="NCBI Taxonomy" id="36166"/>
    <lineage>
        <taxon>Eukaryota</taxon>
        <taxon>Metazoa</taxon>
        <taxon>Ecdysozoa</taxon>
        <taxon>Arthropoda</taxon>
        <taxon>Hexapoda</taxon>
        <taxon>Insecta</taxon>
        <taxon>Pterygota</taxon>
        <taxon>Neoptera</taxon>
        <taxon>Endopterygota</taxon>
        <taxon>Diptera</taxon>
        <taxon>Brachycera</taxon>
        <taxon>Muscomorpha</taxon>
        <taxon>Platypezoidea</taxon>
        <taxon>Phoridae</taxon>
        <taxon>Megaseliini</taxon>
        <taxon>Megaselia</taxon>
    </lineage>
</organism>
<dbReference type="HOGENOM" id="CLU_318656_0_0_1"/>
<dbReference type="STRING" id="36166.T1GAL6"/>
<feature type="region of interest" description="Disordered" evidence="1">
    <location>
        <begin position="211"/>
        <end position="238"/>
    </location>
</feature>
<feature type="compositionally biased region" description="Low complexity" evidence="1">
    <location>
        <begin position="86"/>
        <end position="104"/>
    </location>
</feature>
<evidence type="ECO:0000313" key="3">
    <source>
        <dbReference type="Proteomes" id="UP000015102"/>
    </source>
</evidence>
<name>T1GAL6_MEGSC</name>
<evidence type="ECO:0000256" key="1">
    <source>
        <dbReference type="SAM" id="MobiDB-lite"/>
    </source>
</evidence>
<evidence type="ECO:0000313" key="2">
    <source>
        <dbReference type="EnsemblMetazoa" id="MESCA000275-PA"/>
    </source>
</evidence>
<reference evidence="2" key="2">
    <citation type="submission" date="2015-06" db="UniProtKB">
        <authorList>
            <consortium name="EnsemblMetazoa"/>
        </authorList>
    </citation>
    <scope>IDENTIFICATION</scope>
</reference>
<dbReference type="AlphaFoldDB" id="T1GAL6"/>
<feature type="compositionally biased region" description="Basic and acidic residues" evidence="1">
    <location>
        <begin position="221"/>
        <end position="230"/>
    </location>
</feature>
<sequence length="913" mass="102512">MSCESDFIKSRTQNLSSASKTYRNFKKRIIQQNKFNSIQPYSDWSKKFYMMQSELPEIFMEITSTGKSKNKIGKVIPHKANKDLRNSTSMGNSSNSGNTNSSNSNEHEHIFDKSLKSIKLAKLLTVIRGLVSLLLEMDFTCNMDLFLLTCKVIARLVSVCRPSVQLSKIITSSQLEQLIRLAVWNDQQQPWAIHAITCLLEDLLDADKNFKESGDNMSESSECKEHKPMETEEQQQKQQISQPIFNYTEMDEIAAEIEILSRCKPKKDATNTTITLNKNSLNYFCKSVSCAMDSRLEIGLNTNIEINICRLTMTSSLDMYSSLPQIPTNEHINATPELLNWSDSLTNYWSNSEYNSGISTYDMFKNVFDSILMDLNIQNSWIHLENVLQLWLSLNSELSERSYQSRFFSRMDIPKIEIGANAIKGLLSALSWHCDIKSRTWCLSFECLILACNTYLDKLANGAPIDDIPKIENIINDENFEKMLLRFFSGYGMGSNMLTNRCAGPTISKHLHILLMNLQMGTLLTFNNIVNSDKVKCQRACDTNGGSNSFGSLFATVLGSDNSKQTHPVSDNAILISLLTLSISLARTEVSKISDDKIVCDDFMSTNSQSDEIKIERDIQDYKKPKCIADFVLLQSTTMNRLLSSLSCCSNSSVLLNSLSHTVDHNSIFEAETVADALYTLLIVLADKASDQSLIVEPLYAFLESNVSSRNAMPKLQISEPFLWYILKVLEVPGAVKVFTKLGGIQILCQNIVKSNKVIVNLQPGLISLIMQHMTKYSQLKLNNFASSSSSSSSSKKSSSNQMQKNQDGLINFAPFCTISCEKTAAQPADVLIQAPVASQRRARTPAWSYMFYPNESWVELVITLPSAILLKEVQIQPHISTLATCPSAVALEISRDFSLGSYQLDKHYLRQG</sequence>